<keyword evidence="2" id="KW-1185">Reference proteome</keyword>
<name>A0A2A2KCV6_9BILA</name>
<protein>
    <submittedName>
        <fullName evidence="1">Uncharacterized protein</fullName>
    </submittedName>
</protein>
<sequence length="202" mass="22064">MAASQVQPFTHAGQPGHLQQLARMLCHRQRQPRLSAQGDTLPSRDIATSQVIEQPGPQAGGTLGNLLHLFISRQGLQPQIVQAPLPQLTVRPAEMGKESLYPIICAKALQEALQQHLGPLPLKRPLAKQLPGNFIVTLQRRTKRGLIRGVLQAPGAMLTQGTHPPVLTTVEPPMPHAIGVQTIVQFVKRRARPLALITRQVI</sequence>
<dbReference type="AlphaFoldDB" id="A0A2A2KCV6"/>
<accession>A0A2A2KCV6</accession>
<dbReference type="Proteomes" id="UP000218231">
    <property type="component" value="Unassembled WGS sequence"/>
</dbReference>
<comment type="caution">
    <text evidence="1">The sequence shown here is derived from an EMBL/GenBank/DDBJ whole genome shotgun (WGS) entry which is preliminary data.</text>
</comment>
<evidence type="ECO:0000313" key="1">
    <source>
        <dbReference type="EMBL" id="PAV71757.1"/>
    </source>
</evidence>
<dbReference type="EMBL" id="LIAE01008928">
    <property type="protein sequence ID" value="PAV71757.1"/>
    <property type="molecule type" value="Genomic_DNA"/>
</dbReference>
<proteinExistence type="predicted"/>
<reference evidence="1 2" key="1">
    <citation type="journal article" date="2017" name="Curr. Biol.">
        <title>Genome architecture and evolution of a unichromosomal asexual nematode.</title>
        <authorList>
            <person name="Fradin H."/>
            <person name="Zegar C."/>
            <person name="Gutwein M."/>
            <person name="Lucas J."/>
            <person name="Kovtun M."/>
            <person name="Corcoran D."/>
            <person name="Baugh L.R."/>
            <person name="Kiontke K."/>
            <person name="Gunsalus K."/>
            <person name="Fitch D.H."/>
            <person name="Piano F."/>
        </authorList>
    </citation>
    <scope>NUCLEOTIDE SEQUENCE [LARGE SCALE GENOMIC DNA]</scope>
    <source>
        <strain evidence="1">PF1309</strain>
    </source>
</reference>
<evidence type="ECO:0000313" key="2">
    <source>
        <dbReference type="Proteomes" id="UP000218231"/>
    </source>
</evidence>
<organism evidence="1 2">
    <name type="scientific">Diploscapter pachys</name>
    <dbReference type="NCBI Taxonomy" id="2018661"/>
    <lineage>
        <taxon>Eukaryota</taxon>
        <taxon>Metazoa</taxon>
        <taxon>Ecdysozoa</taxon>
        <taxon>Nematoda</taxon>
        <taxon>Chromadorea</taxon>
        <taxon>Rhabditida</taxon>
        <taxon>Rhabditina</taxon>
        <taxon>Rhabditomorpha</taxon>
        <taxon>Rhabditoidea</taxon>
        <taxon>Rhabditidae</taxon>
        <taxon>Diploscapter</taxon>
    </lineage>
</organism>
<gene>
    <name evidence="1" type="ORF">WR25_17532</name>
</gene>